<evidence type="ECO:0000313" key="2">
    <source>
        <dbReference type="EMBL" id="SPD13009.1"/>
    </source>
</evidence>
<reference evidence="2" key="1">
    <citation type="submission" date="2018-02" db="EMBL/GenBank/DDBJ databases">
        <authorList>
            <person name="Cohen D.B."/>
            <person name="Kent A.D."/>
        </authorList>
    </citation>
    <scope>NUCLEOTIDE SEQUENCE</scope>
</reference>
<protein>
    <submittedName>
        <fullName evidence="2">Uncharacterized protein</fullName>
    </submittedName>
</protein>
<organism evidence="2">
    <name type="scientific">Fagus sylvatica</name>
    <name type="common">Beechnut</name>
    <dbReference type="NCBI Taxonomy" id="28930"/>
    <lineage>
        <taxon>Eukaryota</taxon>
        <taxon>Viridiplantae</taxon>
        <taxon>Streptophyta</taxon>
        <taxon>Embryophyta</taxon>
        <taxon>Tracheophyta</taxon>
        <taxon>Spermatophyta</taxon>
        <taxon>Magnoliopsida</taxon>
        <taxon>eudicotyledons</taxon>
        <taxon>Gunneridae</taxon>
        <taxon>Pentapetalae</taxon>
        <taxon>rosids</taxon>
        <taxon>fabids</taxon>
        <taxon>Fagales</taxon>
        <taxon>Fagaceae</taxon>
        <taxon>Fagus</taxon>
    </lineage>
</organism>
<feature type="region of interest" description="Disordered" evidence="1">
    <location>
        <begin position="85"/>
        <end position="123"/>
    </location>
</feature>
<name>A0A2N9HN27_FAGSY</name>
<sequence>MPTLFPPLTAPADVPSTSGSILDDLMGPANIILPSWYVPLYQVDGSLRETTITRHTNVLGYPILEDAHVLCGNMKTMMTDLSRGCFSRPLESSSRGAQADPDATKTDNDDDSGAPTTQRRRYV</sequence>
<dbReference type="AlphaFoldDB" id="A0A2N9HN27"/>
<proteinExistence type="predicted"/>
<evidence type="ECO:0000256" key="1">
    <source>
        <dbReference type="SAM" id="MobiDB-lite"/>
    </source>
</evidence>
<gene>
    <name evidence="2" type="ORF">FSB_LOCUS40891</name>
</gene>
<dbReference type="EMBL" id="OIVN01003698">
    <property type="protein sequence ID" value="SPD13009.1"/>
    <property type="molecule type" value="Genomic_DNA"/>
</dbReference>
<accession>A0A2N9HN27</accession>